<evidence type="ECO:0000313" key="2">
    <source>
        <dbReference type="EMBL" id="ROO84313.1"/>
    </source>
</evidence>
<comment type="similarity">
    <text evidence="1">Belongs to the enoyl-CoA hydratase/isomerase family.</text>
</comment>
<dbReference type="PANTHER" id="PTHR43802:SF1">
    <property type="entry name" value="IP11341P-RELATED"/>
    <property type="match status" value="1"/>
</dbReference>
<dbReference type="OrthoDB" id="8452484at2"/>
<dbReference type="AlphaFoldDB" id="A0A3N1CSN6"/>
<sequence length="270" mass="28059">MTETAQTPPADDVVIVERSGAVALVRLNRPEARNALNTALMTGLLRVLGELDADPGVHAIVLTGTGKAFCAGLDLRELGSSGGNLGFGTPSPGAAPNTPWPPLRTPLIGAINGPAVTGGFELALNCDVLIGSEQASFADTHARVGVLPGWGLSVLLPLVVGRGNARRMSLTGDYLHAAEALRVGLLTQVVPADELVPAALALAETIARNDPAAVQTYLASYKAIEEAQIGEGYRVESDTSTGWLEATFDPAKVEARRQAIIDRGKAQTAR</sequence>
<proteinExistence type="inferred from homology"/>
<dbReference type="SUPFAM" id="SSF52096">
    <property type="entry name" value="ClpP/crotonase"/>
    <property type="match status" value="1"/>
</dbReference>
<dbReference type="Pfam" id="PF00378">
    <property type="entry name" value="ECH_1"/>
    <property type="match status" value="1"/>
</dbReference>
<dbReference type="Proteomes" id="UP000272400">
    <property type="component" value="Unassembled WGS sequence"/>
</dbReference>
<accession>A0A3N1CSN6</accession>
<comment type="caution">
    <text evidence="2">The sequence shown here is derived from an EMBL/GenBank/DDBJ whole genome shotgun (WGS) entry which is preliminary data.</text>
</comment>
<evidence type="ECO:0000256" key="1">
    <source>
        <dbReference type="ARBA" id="ARBA00005254"/>
    </source>
</evidence>
<reference evidence="2 3" key="1">
    <citation type="submission" date="2018-11" db="EMBL/GenBank/DDBJ databases">
        <title>Sequencing the genomes of 1000 actinobacteria strains.</title>
        <authorList>
            <person name="Klenk H.-P."/>
        </authorList>
    </citation>
    <scope>NUCLEOTIDE SEQUENCE [LARGE SCALE GENOMIC DNA]</scope>
    <source>
        <strain evidence="2 3">DSM 44254</strain>
    </source>
</reference>
<dbReference type="Gene3D" id="3.90.226.10">
    <property type="entry name" value="2-enoyl-CoA Hydratase, Chain A, domain 1"/>
    <property type="match status" value="1"/>
</dbReference>
<organism evidence="2 3">
    <name type="scientific">Actinocorallia herbida</name>
    <dbReference type="NCBI Taxonomy" id="58109"/>
    <lineage>
        <taxon>Bacteria</taxon>
        <taxon>Bacillati</taxon>
        <taxon>Actinomycetota</taxon>
        <taxon>Actinomycetes</taxon>
        <taxon>Streptosporangiales</taxon>
        <taxon>Thermomonosporaceae</taxon>
        <taxon>Actinocorallia</taxon>
    </lineage>
</organism>
<dbReference type="CDD" id="cd06558">
    <property type="entry name" value="crotonase-like"/>
    <property type="match status" value="1"/>
</dbReference>
<dbReference type="EMBL" id="RJKE01000001">
    <property type="protein sequence ID" value="ROO84313.1"/>
    <property type="molecule type" value="Genomic_DNA"/>
</dbReference>
<dbReference type="PANTHER" id="PTHR43802">
    <property type="entry name" value="ENOYL-COA HYDRATASE"/>
    <property type="match status" value="1"/>
</dbReference>
<gene>
    <name evidence="2" type="ORF">EDD29_1833</name>
</gene>
<dbReference type="RefSeq" id="WP_123663949.1">
    <property type="nucleotide sequence ID" value="NZ_RJKE01000001.1"/>
</dbReference>
<dbReference type="GO" id="GO:0003824">
    <property type="term" value="F:catalytic activity"/>
    <property type="evidence" value="ECO:0007669"/>
    <property type="project" value="UniProtKB-ARBA"/>
</dbReference>
<dbReference type="NCBIfam" id="NF004840">
    <property type="entry name" value="PRK06190.1"/>
    <property type="match status" value="1"/>
</dbReference>
<protein>
    <submittedName>
        <fullName evidence="2">Enoyl-CoA hydratase</fullName>
    </submittedName>
</protein>
<name>A0A3N1CSN6_9ACTN</name>
<keyword evidence="3" id="KW-1185">Reference proteome</keyword>
<dbReference type="InterPro" id="IPR029045">
    <property type="entry name" value="ClpP/crotonase-like_dom_sf"/>
</dbReference>
<dbReference type="InterPro" id="IPR001753">
    <property type="entry name" value="Enoyl-CoA_hydra/iso"/>
</dbReference>
<evidence type="ECO:0000313" key="3">
    <source>
        <dbReference type="Proteomes" id="UP000272400"/>
    </source>
</evidence>